<dbReference type="EMBL" id="SORO01000001">
    <property type="protein sequence ID" value="TDY71734.1"/>
    <property type="molecule type" value="Genomic_DNA"/>
</dbReference>
<dbReference type="GO" id="GO:0003700">
    <property type="term" value="F:DNA-binding transcription factor activity"/>
    <property type="evidence" value="ECO:0007669"/>
    <property type="project" value="InterPro"/>
</dbReference>
<dbReference type="SUPFAM" id="SSF46785">
    <property type="entry name" value="Winged helix' DNA-binding domain"/>
    <property type="match status" value="1"/>
</dbReference>
<keyword evidence="3" id="KW-0804">Transcription</keyword>
<dbReference type="PRINTS" id="PR00598">
    <property type="entry name" value="HTHMARR"/>
</dbReference>
<dbReference type="STRING" id="1193051.LEP1GSC017_3261"/>
<dbReference type="Proteomes" id="UP000294684">
    <property type="component" value="Unassembled WGS sequence"/>
</dbReference>
<dbReference type="PANTHER" id="PTHR33164:SF43">
    <property type="entry name" value="HTH-TYPE TRANSCRIPTIONAL REPRESSOR YETL"/>
    <property type="match status" value="1"/>
</dbReference>
<dbReference type="OrthoDB" id="9815567at2"/>
<accession>A0A4R8MRJ7</accession>
<dbReference type="InterPro" id="IPR023187">
    <property type="entry name" value="Tscrpt_reg_MarR-type_CS"/>
</dbReference>
<dbReference type="InterPro" id="IPR036390">
    <property type="entry name" value="WH_DNA-bd_sf"/>
</dbReference>
<dbReference type="Pfam" id="PF12802">
    <property type="entry name" value="MarR_2"/>
    <property type="match status" value="1"/>
</dbReference>
<evidence type="ECO:0000259" key="4">
    <source>
        <dbReference type="PROSITE" id="PS50995"/>
    </source>
</evidence>
<feature type="domain" description="HTH marR-type" evidence="4">
    <location>
        <begin position="17"/>
        <end position="150"/>
    </location>
</feature>
<dbReference type="AlphaFoldDB" id="A0A4R8MRJ7"/>
<dbReference type="PANTHER" id="PTHR33164">
    <property type="entry name" value="TRANSCRIPTIONAL REGULATOR, MARR FAMILY"/>
    <property type="match status" value="1"/>
</dbReference>
<evidence type="ECO:0000256" key="2">
    <source>
        <dbReference type="ARBA" id="ARBA00023125"/>
    </source>
</evidence>
<keyword evidence="6" id="KW-1185">Reference proteome</keyword>
<dbReference type="GO" id="GO:0006950">
    <property type="term" value="P:response to stress"/>
    <property type="evidence" value="ECO:0007669"/>
    <property type="project" value="TreeGrafter"/>
</dbReference>
<dbReference type="InterPro" id="IPR000835">
    <property type="entry name" value="HTH_MarR-typ"/>
</dbReference>
<sequence length="160" mass="18123">MRKKQNLEPSHLKSHLKSHLGYHLRVVSNAVSHSFAGKLATLDVTVAEWVILREMYSYDTNTSPSVVAEITGLSRGAVSKLIDRLLNKGLVSRQEASEDRRYQEIKLTKEGLRLVPKLSLIADENDFAFFSLLSKSEKDELRKILVKLAETHKLNLNPIE</sequence>
<dbReference type="PROSITE" id="PS50995">
    <property type="entry name" value="HTH_MARR_2"/>
    <property type="match status" value="1"/>
</dbReference>
<dbReference type="InterPro" id="IPR039422">
    <property type="entry name" value="MarR/SlyA-like"/>
</dbReference>
<dbReference type="SMART" id="SM00347">
    <property type="entry name" value="HTH_MARR"/>
    <property type="match status" value="1"/>
</dbReference>
<dbReference type="GeneID" id="79826051"/>
<dbReference type="InterPro" id="IPR036388">
    <property type="entry name" value="WH-like_DNA-bd_sf"/>
</dbReference>
<keyword evidence="1" id="KW-0805">Transcription regulation</keyword>
<comment type="caution">
    <text evidence="5">The sequence shown here is derived from an EMBL/GenBank/DDBJ whole genome shotgun (WGS) entry which is preliminary data.</text>
</comment>
<dbReference type="Gene3D" id="1.10.10.10">
    <property type="entry name" value="Winged helix-like DNA-binding domain superfamily/Winged helix DNA-binding domain"/>
    <property type="match status" value="1"/>
</dbReference>
<reference evidence="5 6" key="1">
    <citation type="submission" date="2019-03" db="EMBL/GenBank/DDBJ databases">
        <title>Genomic Encyclopedia of Archaeal and Bacterial Type Strains, Phase II (KMG-II): from individual species to whole genera.</title>
        <authorList>
            <person name="Goeker M."/>
        </authorList>
    </citation>
    <scope>NUCLEOTIDE SEQUENCE [LARGE SCALE GENOMIC DNA]</scope>
    <source>
        <strain evidence="5 6">DSM 21537</strain>
    </source>
</reference>
<name>A0A4R8MRJ7_LEPME</name>
<proteinExistence type="predicted"/>
<evidence type="ECO:0000256" key="3">
    <source>
        <dbReference type="ARBA" id="ARBA00023163"/>
    </source>
</evidence>
<keyword evidence="2 5" id="KW-0238">DNA-binding</keyword>
<evidence type="ECO:0000256" key="1">
    <source>
        <dbReference type="ARBA" id="ARBA00023015"/>
    </source>
</evidence>
<dbReference type="GO" id="GO:0003677">
    <property type="term" value="F:DNA binding"/>
    <property type="evidence" value="ECO:0007669"/>
    <property type="project" value="UniProtKB-KW"/>
</dbReference>
<gene>
    <name evidence="5" type="ORF">CLV96_0703</name>
</gene>
<evidence type="ECO:0000313" key="5">
    <source>
        <dbReference type="EMBL" id="TDY71734.1"/>
    </source>
</evidence>
<protein>
    <submittedName>
        <fullName evidence="5">DNA-binding MarR family transcriptional regulator</fullName>
    </submittedName>
</protein>
<organism evidence="5 6">
    <name type="scientific">Leptospira meyeri</name>
    <dbReference type="NCBI Taxonomy" id="29508"/>
    <lineage>
        <taxon>Bacteria</taxon>
        <taxon>Pseudomonadati</taxon>
        <taxon>Spirochaetota</taxon>
        <taxon>Spirochaetia</taxon>
        <taxon>Leptospirales</taxon>
        <taxon>Leptospiraceae</taxon>
        <taxon>Leptospira</taxon>
    </lineage>
</organism>
<dbReference type="RefSeq" id="WP_004788510.1">
    <property type="nucleotide sequence ID" value="NZ_SORO01000001.1"/>
</dbReference>
<evidence type="ECO:0000313" key="6">
    <source>
        <dbReference type="Proteomes" id="UP000294684"/>
    </source>
</evidence>
<dbReference type="PROSITE" id="PS01117">
    <property type="entry name" value="HTH_MARR_1"/>
    <property type="match status" value="1"/>
</dbReference>